<dbReference type="STRING" id="206665.SAMN04488516_101237"/>
<comment type="function">
    <text evidence="5">Specifically methylates the pseudouridine at position 1915 (m3Psi1915) in 23S rRNA.</text>
</comment>
<sequence length="157" mass="18219">MKLTYNIKIIRVGKIKNKYFYNASKLYFDRIKNICNIKEIIIKEVKAKNFSTIINQEGKNIINKIDKKDFIILLDEKGKLFNSIEFSKVIDNICTQQKIPCFIIGGSYGNSQQIKNKADLLISLSPLTFCHELAYVVLLEQIYRSLTIIIGHPYHNE</sequence>
<dbReference type="RefSeq" id="WP_092062120.1">
    <property type="nucleotide sequence ID" value="NZ_FNIN01000001.1"/>
</dbReference>
<dbReference type="PANTHER" id="PTHR33603:SF1">
    <property type="entry name" value="RIBOSOMAL RNA LARGE SUBUNIT METHYLTRANSFERASE H"/>
    <property type="match status" value="1"/>
</dbReference>
<evidence type="ECO:0000256" key="5">
    <source>
        <dbReference type="HAMAP-Rule" id="MF_00658"/>
    </source>
</evidence>
<proteinExistence type="inferred from homology"/>
<evidence type="ECO:0000256" key="1">
    <source>
        <dbReference type="ARBA" id="ARBA00022603"/>
    </source>
</evidence>
<keyword evidence="7" id="KW-1185">Reference proteome</keyword>
<protein>
    <recommendedName>
        <fullName evidence="5">Ribosomal RNA large subunit methyltransferase H</fullName>
        <ecNumber evidence="5">2.1.1.177</ecNumber>
    </recommendedName>
    <alternativeName>
        <fullName evidence="5">23S rRNA (pseudouridine1915-N3)-methyltransferase</fullName>
    </alternativeName>
    <alternativeName>
        <fullName evidence="5">23S rRNA m3Psi1915 methyltransferase</fullName>
    </alternativeName>
    <alternativeName>
        <fullName evidence="5">rRNA (pseudouridine-N3-)-methyltransferase RlmH</fullName>
    </alternativeName>
</protein>
<evidence type="ECO:0000256" key="2">
    <source>
        <dbReference type="ARBA" id="ARBA00022679"/>
    </source>
</evidence>
<comment type="subunit">
    <text evidence="5">Homodimer.</text>
</comment>
<comment type="similarity">
    <text evidence="4 5">Belongs to the RNA methyltransferase RlmH family.</text>
</comment>
<dbReference type="EC" id="2.1.1.177" evidence="5"/>
<organism evidence="6 7">
    <name type="scientific">Desulfonauticus submarinus</name>
    <dbReference type="NCBI Taxonomy" id="206665"/>
    <lineage>
        <taxon>Bacteria</taxon>
        <taxon>Pseudomonadati</taxon>
        <taxon>Thermodesulfobacteriota</taxon>
        <taxon>Desulfovibrionia</taxon>
        <taxon>Desulfovibrionales</taxon>
        <taxon>Desulfonauticaceae</taxon>
        <taxon>Desulfonauticus</taxon>
    </lineage>
</organism>
<feature type="binding site" evidence="5">
    <location>
        <position position="74"/>
    </location>
    <ligand>
        <name>S-adenosyl-L-methionine</name>
        <dbReference type="ChEBI" id="CHEBI:59789"/>
    </ligand>
</feature>
<dbReference type="EMBL" id="FNIN01000001">
    <property type="protein sequence ID" value="SDN26990.1"/>
    <property type="molecule type" value="Genomic_DNA"/>
</dbReference>
<gene>
    <name evidence="5" type="primary">rlmH</name>
    <name evidence="6" type="ORF">SAMN04488516_101237</name>
</gene>
<name>A0A1H0A075_9BACT</name>
<dbReference type="GO" id="GO:0005737">
    <property type="term" value="C:cytoplasm"/>
    <property type="evidence" value="ECO:0007669"/>
    <property type="project" value="UniProtKB-SubCell"/>
</dbReference>
<accession>A0A1H0A075</accession>
<dbReference type="Pfam" id="PF02590">
    <property type="entry name" value="SPOUT_MTase"/>
    <property type="match status" value="1"/>
</dbReference>
<dbReference type="HAMAP" id="MF_00658">
    <property type="entry name" value="23SrRNA_methyltr_H"/>
    <property type="match status" value="1"/>
</dbReference>
<feature type="binding site" evidence="5">
    <location>
        <position position="105"/>
    </location>
    <ligand>
        <name>S-adenosyl-L-methionine</name>
        <dbReference type="ChEBI" id="CHEBI:59789"/>
    </ligand>
</feature>
<dbReference type="PANTHER" id="PTHR33603">
    <property type="entry name" value="METHYLTRANSFERASE"/>
    <property type="match status" value="1"/>
</dbReference>
<evidence type="ECO:0000313" key="7">
    <source>
        <dbReference type="Proteomes" id="UP000199602"/>
    </source>
</evidence>
<dbReference type="CDD" id="cd18081">
    <property type="entry name" value="RlmH-like"/>
    <property type="match status" value="1"/>
</dbReference>
<keyword evidence="3 5" id="KW-0949">S-adenosyl-L-methionine</keyword>
<dbReference type="InterPro" id="IPR003742">
    <property type="entry name" value="RlmH-like"/>
</dbReference>
<dbReference type="Gene3D" id="3.40.1280.10">
    <property type="match status" value="1"/>
</dbReference>
<dbReference type="PIRSF" id="PIRSF004505">
    <property type="entry name" value="MT_bac"/>
    <property type="match status" value="1"/>
</dbReference>
<dbReference type="InterPro" id="IPR029028">
    <property type="entry name" value="Alpha/beta_knot_MTases"/>
</dbReference>
<dbReference type="AlphaFoldDB" id="A0A1H0A075"/>
<feature type="binding site" evidence="5">
    <location>
        <begin position="124"/>
        <end position="129"/>
    </location>
    <ligand>
        <name>S-adenosyl-L-methionine</name>
        <dbReference type="ChEBI" id="CHEBI:59789"/>
    </ligand>
</feature>
<keyword evidence="2 5" id="KW-0808">Transferase</keyword>
<comment type="catalytic activity">
    <reaction evidence="5">
        <text>pseudouridine(1915) in 23S rRNA + S-adenosyl-L-methionine = N(3)-methylpseudouridine(1915) in 23S rRNA + S-adenosyl-L-homocysteine + H(+)</text>
        <dbReference type="Rhea" id="RHEA:42752"/>
        <dbReference type="Rhea" id="RHEA-COMP:10221"/>
        <dbReference type="Rhea" id="RHEA-COMP:10222"/>
        <dbReference type="ChEBI" id="CHEBI:15378"/>
        <dbReference type="ChEBI" id="CHEBI:57856"/>
        <dbReference type="ChEBI" id="CHEBI:59789"/>
        <dbReference type="ChEBI" id="CHEBI:65314"/>
        <dbReference type="ChEBI" id="CHEBI:74486"/>
        <dbReference type="EC" id="2.1.1.177"/>
    </reaction>
</comment>
<evidence type="ECO:0000256" key="3">
    <source>
        <dbReference type="ARBA" id="ARBA00022691"/>
    </source>
</evidence>
<evidence type="ECO:0000313" key="6">
    <source>
        <dbReference type="EMBL" id="SDN26990.1"/>
    </source>
</evidence>
<dbReference type="OrthoDB" id="9806643at2"/>
<keyword evidence="5" id="KW-0963">Cytoplasm</keyword>
<reference evidence="6 7" key="1">
    <citation type="submission" date="2016-10" db="EMBL/GenBank/DDBJ databases">
        <authorList>
            <person name="de Groot N.N."/>
        </authorList>
    </citation>
    <scope>NUCLEOTIDE SEQUENCE [LARGE SCALE GENOMIC DNA]</scope>
    <source>
        <strain evidence="6 7">DSM 15269</strain>
    </source>
</reference>
<comment type="subcellular location">
    <subcellularLocation>
        <location evidence="5">Cytoplasm</location>
    </subcellularLocation>
</comment>
<dbReference type="Proteomes" id="UP000199602">
    <property type="component" value="Unassembled WGS sequence"/>
</dbReference>
<dbReference type="GO" id="GO:0070038">
    <property type="term" value="F:rRNA (pseudouridine-N3-)-methyltransferase activity"/>
    <property type="evidence" value="ECO:0007669"/>
    <property type="project" value="UniProtKB-UniRule"/>
</dbReference>
<evidence type="ECO:0000256" key="4">
    <source>
        <dbReference type="ARBA" id="ARBA00038303"/>
    </source>
</evidence>
<keyword evidence="5" id="KW-0698">rRNA processing</keyword>
<dbReference type="InterPro" id="IPR029026">
    <property type="entry name" value="tRNA_m1G_MTases_N"/>
</dbReference>
<keyword evidence="1 5" id="KW-0489">Methyltransferase</keyword>
<dbReference type="SUPFAM" id="SSF75217">
    <property type="entry name" value="alpha/beta knot"/>
    <property type="match status" value="1"/>
</dbReference>